<dbReference type="PANTHER" id="PTHR13061">
    <property type="entry name" value="DYNACTIN SUBUNIT P25"/>
    <property type="match status" value="1"/>
</dbReference>
<evidence type="ECO:0008006" key="5">
    <source>
        <dbReference type="Google" id="ProtNLM"/>
    </source>
</evidence>
<comment type="caution">
    <text evidence="2">The sequence shown here is derived from an EMBL/GenBank/DDBJ whole genome shotgun (WGS) entry which is preliminary data.</text>
</comment>
<evidence type="ECO:0000313" key="4">
    <source>
        <dbReference type="Proteomes" id="UP000654075"/>
    </source>
</evidence>
<gene>
    <name evidence="2" type="ORF">PGLA1383_LOCUS42728</name>
    <name evidence="3" type="ORF">PGLA2088_LOCUS21657</name>
</gene>
<proteinExistence type="predicted"/>
<dbReference type="Pfam" id="PF00132">
    <property type="entry name" value="Hexapep"/>
    <property type="match status" value="1"/>
</dbReference>
<accession>A0A813GHI1</accession>
<keyword evidence="1" id="KW-0812">Transmembrane</keyword>
<dbReference type="Gene3D" id="2.160.10.10">
    <property type="entry name" value="Hexapeptide repeat proteins"/>
    <property type="match status" value="1"/>
</dbReference>
<dbReference type="Proteomes" id="UP000626109">
    <property type="component" value="Unassembled WGS sequence"/>
</dbReference>
<sequence>MAEPVLFSLEGLRVPSIHASAWVAPGAKVIGDVTLGVSVSVWFNCVLRGDDAAIVIGDGTNIQDLTMIHLDSGAPCIIGRNCSVGHGCILHGCKIEDDVLVGMGSTVLNNVVIGRGSVVGAGAVVLEGTEVPPFSLVVGSPAKVKKTYAEDERIKSQLKHAKGYAAKALRFRRSLRPALQQRSLSLVASFRGTAASASAAIIAVGLLCFLRSRKL</sequence>
<evidence type="ECO:0000256" key="1">
    <source>
        <dbReference type="SAM" id="Phobius"/>
    </source>
</evidence>
<protein>
    <recommendedName>
        <fullName evidence="5">Carbonic anhydrase</fullName>
    </recommendedName>
</protein>
<keyword evidence="4" id="KW-1185">Reference proteome</keyword>
<reference evidence="2" key="1">
    <citation type="submission" date="2021-02" db="EMBL/GenBank/DDBJ databases">
        <authorList>
            <person name="Dougan E. K."/>
            <person name="Rhodes N."/>
            <person name="Thang M."/>
            <person name="Chan C."/>
        </authorList>
    </citation>
    <scope>NUCLEOTIDE SEQUENCE</scope>
</reference>
<keyword evidence="1" id="KW-0472">Membrane</keyword>
<dbReference type="InterPro" id="IPR011004">
    <property type="entry name" value="Trimer_LpxA-like_sf"/>
</dbReference>
<organism evidence="2 4">
    <name type="scientific">Polarella glacialis</name>
    <name type="common">Dinoflagellate</name>
    <dbReference type="NCBI Taxonomy" id="89957"/>
    <lineage>
        <taxon>Eukaryota</taxon>
        <taxon>Sar</taxon>
        <taxon>Alveolata</taxon>
        <taxon>Dinophyceae</taxon>
        <taxon>Suessiales</taxon>
        <taxon>Suessiaceae</taxon>
        <taxon>Polarella</taxon>
    </lineage>
</organism>
<dbReference type="EMBL" id="CAJNNV010028776">
    <property type="protein sequence ID" value="CAE8625748.1"/>
    <property type="molecule type" value="Genomic_DNA"/>
</dbReference>
<keyword evidence="1" id="KW-1133">Transmembrane helix</keyword>
<dbReference type="Proteomes" id="UP000654075">
    <property type="component" value="Unassembled WGS sequence"/>
</dbReference>
<dbReference type="EMBL" id="CAJNNW010025810">
    <property type="protein sequence ID" value="CAE8679982.1"/>
    <property type="molecule type" value="Genomic_DNA"/>
</dbReference>
<name>A0A813GHI1_POLGL</name>
<dbReference type="CDD" id="cd04645">
    <property type="entry name" value="LbH_gamma_CA_like"/>
    <property type="match status" value="1"/>
</dbReference>
<dbReference type="InterPro" id="IPR047324">
    <property type="entry name" value="LbH_gamma_CA-like"/>
</dbReference>
<evidence type="ECO:0000313" key="2">
    <source>
        <dbReference type="EMBL" id="CAE8625748.1"/>
    </source>
</evidence>
<dbReference type="OrthoDB" id="25818at2759"/>
<dbReference type="AlphaFoldDB" id="A0A813GHI1"/>
<evidence type="ECO:0000313" key="3">
    <source>
        <dbReference type="EMBL" id="CAE8679982.1"/>
    </source>
</evidence>
<dbReference type="SUPFAM" id="SSF51161">
    <property type="entry name" value="Trimeric LpxA-like enzymes"/>
    <property type="match status" value="1"/>
</dbReference>
<feature type="transmembrane region" description="Helical" evidence="1">
    <location>
        <begin position="190"/>
        <end position="210"/>
    </location>
</feature>
<dbReference type="InterPro" id="IPR050484">
    <property type="entry name" value="Transf_Hexapept/Carb_Anhydrase"/>
</dbReference>
<dbReference type="InterPro" id="IPR001451">
    <property type="entry name" value="Hexapep"/>
</dbReference>
<dbReference type="OMA" id="MPCYRLD"/>
<dbReference type="PANTHER" id="PTHR13061:SF29">
    <property type="entry name" value="GAMMA CARBONIC ANHYDRASE-LIKE 1, MITOCHONDRIAL-RELATED"/>
    <property type="match status" value="1"/>
</dbReference>